<evidence type="ECO:0000256" key="1">
    <source>
        <dbReference type="ARBA" id="ARBA00022942"/>
    </source>
</evidence>
<sequence length="206" mass="21828">MGNYMSKVRGLVADARVLAKFMRTECINHRYVYDEPMQVGRLVLKVADKSQVGTQRIGQRPYGVGLLVAGADAQGPHLYETKPSGVYFEYVGMAIGARSQAGGRTGVEIAGRTYLEKHFESFESLGLDELIGHALLALRETVGSSGELTSSNVAVGYVSQDTPFTILEDEAVAAHVDAVKKPEEGAPAAAAAGDAPAADPPAMETD</sequence>
<dbReference type="RefSeq" id="XP_005769591.1">
    <property type="nucleotide sequence ID" value="XM_005769534.1"/>
</dbReference>
<dbReference type="AlphaFoldDB" id="A0A0D3J0X7"/>
<dbReference type="GO" id="GO:0019773">
    <property type="term" value="C:proteasome core complex, alpha-subunit complex"/>
    <property type="evidence" value="ECO:0007669"/>
    <property type="project" value="UniProtKB-UniRule"/>
</dbReference>
<dbReference type="InterPro" id="IPR050115">
    <property type="entry name" value="Proteasome_alpha"/>
</dbReference>
<keyword evidence="5" id="KW-1185">Reference proteome</keyword>
<feature type="compositionally biased region" description="Low complexity" evidence="3">
    <location>
        <begin position="185"/>
        <end position="206"/>
    </location>
</feature>
<protein>
    <submittedName>
        <fullName evidence="4">Uncharacterized protein</fullName>
    </submittedName>
</protein>
<dbReference type="Pfam" id="PF00227">
    <property type="entry name" value="Proteasome"/>
    <property type="match status" value="1"/>
</dbReference>
<dbReference type="PaxDb" id="2903-EOD17162"/>
<keyword evidence="1 2" id="KW-0647">Proteasome</keyword>
<dbReference type="InterPro" id="IPR001353">
    <property type="entry name" value="Proteasome_sua/b"/>
</dbReference>
<dbReference type="InterPro" id="IPR029055">
    <property type="entry name" value="Ntn_hydrolases_N"/>
</dbReference>
<comment type="similarity">
    <text evidence="2">Belongs to the peptidase T1A family.</text>
</comment>
<dbReference type="PROSITE" id="PS51475">
    <property type="entry name" value="PROTEASOME_ALPHA_2"/>
    <property type="match status" value="1"/>
</dbReference>
<dbReference type="Gene3D" id="3.60.20.10">
    <property type="entry name" value="Glutamine Phosphoribosylpyrophosphate, subunit 1, domain 1"/>
    <property type="match status" value="1"/>
</dbReference>
<reference evidence="4" key="2">
    <citation type="submission" date="2024-10" db="UniProtKB">
        <authorList>
            <consortium name="EnsemblProtists"/>
        </authorList>
    </citation>
    <scope>IDENTIFICATION</scope>
</reference>
<dbReference type="Proteomes" id="UP000013827">
    <property type="component" value="Unassembled WGS sequence"/>
</dbReference>
<evidence type="ECO:0000256" key="3">
    <source>
        <dbReference type="SAM" id="MobiDB-lite"/>
    </source>
</evidence>
<dbReference type="InterPro" id="IPR023332">
    <property type="entry name" value="Proteasome_alpha-type"/>
</dbReference>
<proteinExistence type="inferred from homology"/>
<evidence type="ECO:0000256" key="2">
    <source>
        <dbReference type="PROSITE-ProRule" id="PRU00808"/>
    </source>
</evidence>
<dbReference type="OMA" id="NTQVYGK"/>
<name>A0A0D3J0X7_EMIH1</name>
<accession>A0A0D3J0X7</accession>
<dbReference type="GO" id="GO:0051603">
    <property type="term" value="P:proteolysis involved in protein catabolic process"/>
    <property type="evidence" value="ECO:0007669"/>
    <property type="project" value="InterPro"/>
</dbReference>
<reference evidence="5" key="1">
    <citation type="journal article" date="2013" name="Nature">
        <title>Pan genome of the phytoplankton Emiliania underpins its global distribution.</title>
        <authorList>
            <person name="Read B.A."/>
            <person name="Kegel J."/>
            <person name="Klute M.J."/>
            <person name="Kuo A."/>
            <person name="Lefebvre S.C."/>
            <person name="Maumus F."/>
            <person name="Mayer C."/>
            <person name="Miller J."/>
            <person name="Monier A."/>
            <person name="Salamov A."/>
            <person name="Young J."/>
            <person name="Aguilar M."/>
            <person name="Claverie J.M."/>
            <person name="Frickenhaus S."/>
            <person name="Gonzalez K."/>
            <person name="Herman E.K."/>
            <person name="Lin Y.C."/>
            <person name="Napier J."/>
            <person name="Ogata H."/>
            <person name="Sarno A.F."/>
            <person name="Shmutz J."/>
            <person name="Schroeder D."/>
            <person name="de Vargas C."/>
            <person name="Verret F."/>
            <person name="von Dassow P."/>
            <person name="Valentin K."/>
            <person name="Van de Peer Y."/>
            <person name="Wheeler G."/>
            <person name="Dacks J.B."/>
            <person name="Delwiche C.F."/>
            <person name="Dyhrman S.T."/>
            <person name="Glockner G."/>
            <person name="John U."/>
            <person name="Richards T."/>
            <person name="Worden A.Z."/>
            <person name="Zhang X."/>
            <person name="Grigoriev I.V."/>
            <person name="Allen A.E."/>
            <person name="Bidle K."/>
            <person name="Borodovsky M."/>
            <person name="Bowler C."/>
            <person name="Brownlee C."/>
            <person name="Cock J.M."/>
            <person name="Elias M."/>
            <person name="Gladyshev V.N."/>
            <person name="Groth M."/>
            <person name="Guda C."/>
            <person name="Hadaegh A."/>
            <person name="Iglesias-Rodriguez M.D."/>
            <person name="Jenkins J."/>
            <person name="Jones B.M."/>
            <person name="Lawson T."/>
            <person name="Leese F."/>
            <person name="Lindquist E."/>
            <person name="Lobanov A."/>
            <person name="Lomsadze A."/>
            <person name="Malik S.B."/>
            <person name="Marsh M.E."/>
            <person name="Mackinder L."/>
            <person name="Mock T."/>
            <person name="Mueller-Roeber B."/>
            <person name="Pagarete A."/>
            <person name="Parker M."/>
            <person name="Probert I."/>
            <person name="Quesneville H."/>
            <person name="Raines C."/>
            <person name="Rensing S.A."/>
            <person name="Riano-Pachon D.M."/>
            <person name="Richier S."/>
            <person name="Rokitta S."/>
            <person name="Shiraiwa Y."/>
            <person name="Soanes D.M."/>
            <person name="van der Giezen M."/>
            <person name="Wahlund T.M."/>
            <person name="Williams B."/>
            <person name="Wilson W."/>
            <person name="Wolfe G."/>
            <person name="Wurch L.L."/>
        </authorList>
    </citation>
    <scope>NUCLEOTIDE SEQUENCE</scope>
</reference>
<dbReference type="GeneID" id="17263303"/>
<feature type="region of interest" description="Disordered" evidence="3">
    <location>
        <begin position="183"/>
        <end position="206"/>
    </location>
</feature>
<dbReference type="EnsemblProtists" id="EOD17162">
    <property type="protein sequence ID" value="EOD17162"/>
    <property type="gene ID" value="EMIHUDRAFT_118695"/>
</dbReference>
<dbReference type="SUPFAM" id="SSF56235">
    <property type="entry name" value="N-terminal nucleophile aminohydrolases (Ntn hydrolases)"/>
    <property type="match status" value="1"/>
</dbReference>
<dbReference type="PANTHER" id="PTHR11599">
    <property type="entry name" value="PROTEASOME SUBUNIT ALPHA/BETA"/>
    <property type="match status" value="1"/>
</dbReference>
<dbReference type="eggNOG" id="KOG0863">
    <property type="taxonomic scope" value="Eukaryota"/>
</dbReference>
<evidence type="ECO:0000313" key="4">
    <source>
        <dbReference type="EnsemblProtists" id="EOD17162"/>
    </source>
</evidence>
<dbReference type="KEGG" id="ehx:EMIHUDRAFT_118695"/>
<evidence type="ECO:0000313" key="5">
    <source>
        <dbReference type="Proteomes" id="UP000013827"/>
    </source>
</evidence>
<dbReference type="HOGENOM" id="CLU_035750_8_2_1"/>
<organism evidence="4 5">
    <name type="scientific">Emiliania huxleyi (strain CCMP1516)</name>
    <dbReference type="NCBI Taxonomy" id="280463"/>
    <lineage>
        <taxon>Eukaryota</taxon>
        <taxon>Haptista</taxon>
        <taxon>Haptophyta</taxon>
        <taxon>Prymnesiophyceae</taxon>
        <taxon>Isochrysidales</taxon>
        <taxon>Noelaerhabdaceae</taxon>
        <taxon>Emiliania</taxon>
    </lineage>
</organism>
<dbReference type="STRING" id="2903.R1C4Q9"/>